<dbReference type="AlphaFoldDB" id="A0A7I8KD68"/>
<gene>
    <name evidence="1" type="ORF">SI8410_05006380</name>
</gene>
<accession>A0A7I8KD68</accession>
<reference evidence="1" key="1">
    <citation type="submission" date="2020-02" db="EMBL/GenBank/DDBJ databases">
        <authorList>
            <person name="Scholz U."/>
            <person name="Mascher M."/>
            <person name="Fiebig A."/>
        </authorList>
    </citation>
    <scope>NUCLEOTIDE SEQUENCE</scope>
</reference>
<evidence type="ECO:0000313" key="1">
    <source>
        <dbReference type="EMBL" id="CAA7395717.1"/>
    </source>
</evidence>
<dbReference type="Proteomes" id="UP000663760">
    <property type="component" value="Chromosome 5"/>
</dbReference>
<evidence type="ECO:0000313" key="2">
    <source>
        <dbReference type="Proteomes" id="UP000663760"/>
    </source>
</evidence>
<keyword evidence="2" id="KW-1185">Reference proteome</keyword>
<proteinExistence type="predicted"/>
<name>A0A7I8KD68_SPIIN</name>
<dbReference type="EMBL" id="LR746268">
    <property type="protein sequence ID" value="CAA7395717.1"/>
    <property type="molecule type" value="Genomic_DNA"/>
</dbReference>
<sequence>MTFLYLKSSWRRDYLECTKIITDQTSLGLGLAHNKVWFSISATVSSATTPLLFPWQLSSTHLLYAPSCCTALLLLSATKEPKSTFKEGRPINILS</sequence>
<organism evidence="1 2">
    <name type="scientific">Spirodela intermedia</name>
    <name type="common">Intermediate duckweed</name>
    <dbReference type="NCBI Taxonomy" id="51605"/>
    <lineage>
        <taxon>Eukaryota</taxon>
        <taxon>Viridiplantae</taxon>
        <taxon>Streptophyta</taxon>
        <taxon>Embryophyta</taxon>
        <taxon>Tracheophyta</taxon>
        <taxon>Spermatophyta</taxon>
        <taxon>Magnoliopsida</taxon>
        <taxon>Liliopsida</taxon>
        <taxon>Araceae</taxon>
        <taxon>Lemnoideae</taxon>
        <taxon>Spirodela</taxon>
    </lineage>
</organism>
<protein>
    <submittedName>
        <fullName evidence="1">Uncharacterized protein</fullName>
    </submittedName>
</protein>